<evidence type="ECO:0000256" key="1">
    <source>
        <dbReference type="SAM" id="MobiDB-lite"/>
    </source>
</evidence>
<protein>
    <recommendedName>
        <fullName evidence="3">Protein kinase domain-containing protein</fullName>
    </recommendedName>
</protein>
<proteinExistence type="predicted"/>
<feature type="region of interest" description="Disordered" evidence="1">
    <location>
        <begin position="371"/>
        <end position="394"/>
    </location>
</feature>
<gene>
    <name evidence="4" type="ORF">GCM10009749_22560</name>
</gene>
<dbReference type="PROSITE" id="PS50011">
    <property type="entry name" value="PROTEIN_KINASE_DOM"/>
    <property type="match status" value="1"/>
</dbReference>
<name>A0ABN2M813_9MICO</name>
<dbReference type="Proteomes" id="UP001500002">
    <property type="component" value="Unassembled WGS sequence"/>
</dbReference>
<keyword evidence="5" id="KW-1185">Reference proteome</keyword>
<dbReference type="Gene3D" id="1.10.510.10">
    <property type="entry name" value="Transferase(Phosphotransferase) domain 1"/>
    <property type="match status" value="1"/>
</dbReference>
<reference evidence="4 5" key="1">
    <citation type="journal article" date="2019" name="Int. J. Syst. Evol. Microbiol.">
        <title>The Global Catalogue of Microorganisms (GCM) 10K type strain sequencing project: providing services to taxonomists for standard genome sequencing and annotation.</title>
        <authorList>
            <consortium name="The Broad Institute Genomics Platform"/>
            <consortium name="The Broad Institute Genome Sequencing Center for Infectious Disease"/>
            <person name="Wu L."/>
            <person name="Ma J."/>
        </authorList>
    </citation>
    <scope>NUCLEOTIDE SEQUENCE [LARGE SCALE GENOMIC DNA]</scope>
    <source>
        <strain evidence="4 5">JCM 14322</strain>
    </source>
</reference>
<evidence type="ECO:0000313" key="5">
    <source>
        <dbReference type="Proteomes" id="UP001500002"/>
    </source>
</evidence>
<evidence type="ECO:0000256" key="2">
    <source>
        <dbReference type="SAM" id="Phobius"/>
    </source>
</evidence>
<organism evidence="4 5">
    <name type="scientific">Agromyces neolithicus</name>
    <dbReference type="NCBI Taxonomy" id="269420"/>
    <lineage>
        <taxon>Bacteria</taxon>
        <taxon>Bacillati</taxon>
        <taxon>Actinomycetota</taxon>
        <taxon>Actinomycetes</taxon>
        <taxon>Micrococcales</taxon>
        <taxon>Microbacteriaceae</taxon>
        <taxon>Agromyces</taxon>
    </lineage>
</organism>
<dbReference type="RefSeq" id="WP_344296221.1">
    <property type="nucleotide sequence ID" value="NZ_BAAANJ010000007.1"/>
</dbReference>
<dbReference type="EMBL" id="BAAANJ010000007">
    <property type="protein sequence ID" value="GAA1812796.1"/>
    <property type="molecule type" value="Genomic_DNA"/>
</dbReference>
<sequence>MRRATRTTTPDRLGPDAPITIAAAAATTPAPAERTLAGYRLLRRIANGDRADVYLATVDRAEPAEGDAAPLVAVRVYAASVPGESIATEIEAMTADTSGALPALYDVATLDDGRCCLAVERLPGPTLAGLLVGRTLDPGEVVTILAPVVAAIAELAEAGFVHTRLSAGDVILDATGRPRIIGLGALHRLPVHAQYGERTDLLRMGHEVLADLIDDVTRAARPPGVFDKTTEVIRAALATRPFVPCERDVERALFDAATPTPVTGVAVRRRSATLPSRLTAPVLERDATAVDEAPPRRRQGALTALAQIAQLPLPARSAQELADVADRDHAATVVARVRMRLSGRRRVVLVGGLLGGAALVLMLTLVPPSPTGRGSAAEAGAANPHAGATSANGAPVASTAAPAATALPEAGSAVPPSVGGEAAEPDLDAVGAAAQLLELRASCLATLDQACLAQVVQPDSAIERSDLDLLAQARSGGAVPVDGFALDAITVTAEMGSAVLLSVPYTEAQRESASLLVMRGEAGWRLRELFD</sequence>
<comment type="caution">
    <text evidence="4">The sequence shown here is derived from an EMBL/GenBank/DDBJ whole genome shotgun (WGS) entry which is preliminary data.</text>
</comment>
<keyword evidence="2" id="KW-0812">Transmembrane</keyword>
<keyword evidence="2" id="KW-0472">Membrane</keyword>
<dbReference type="SMART" id="SM00220">
    <property type="entry name" value="S_TKc"/>
    <property type="match status" value="1"/>
</dbReference>
<accession>A0ABN2M813</accession>
<evidence type="ECO:0000259" key="3">
    <source>
        <dbReference type="PROSITE" id="PS50011"/>
    </source>
</evidence>
<dbReference type="InterPro" id="IPR000719">
    <property type="entry name" value="Prot_kinase_dom"/>
</dbReference>
<dbReference type="InterPro" id="IPR011009">
    <property type="entry name" value="Kinase-like_dom_sf"/>
</dbReference>
<dbReference type="SUPFAM" id="SSF56112">
    <property type="entry name" value="Protein kinase-like (PK-like)"/>
    <property type="match status" value="1"/>
</dbReference>
<feature type="domain" description="Protein kinase" evidence="3">
    <location>
        <begin position="39"/>
        <end position="386"/>
    </location>
</feature>
<keyword evidence="2" id="KW-1133">Transmembrane helix</keyword>
<feature type="transmembrane region" description="Helical" evidence="2">
    <location>
        <begin position="347"/>
        <end position="366"/>
    </location>
</feature>
<evidence type="ECO:0000313" key="4">
    <source>
        <dbReference type="EMBL" id="GAA1812796.1"/>
    </source>
</evidence>